<gene>
    <name evidence="11" type="ORF">XA68_18473</name>
</gene>
<keyword evidence="6 9" id="KW-0472">Membrane</keyword>
<accession>A0A2A9P3D8</accession>
<dbReference type="PANTHER" id="PTHR48022:SF5">
    <property type="entry name" value="ALPHA-GLUCOSIDES PERMEASE MPH2-RELATED"/>
    <property type="match status" value="1"/>
</dbReference>
<dbReference type="PANTHER" id="PTHR48022">
    <property type="entry name" value="PLASTIDIC GLUCOSE TRANSPORTER 4"/>
    <property type="match status" value="1"/>
</dbReference>
<dbReference type="GO" id="GO:0005351">
    <property type="term" value="F:carbohydrate:proton symporter activity"/>
    <property type="evidence" value="ECO:0007669"/>
    <property type="project" value="TreeGrafter"/>
</dbReference>
<feature type="transmembrane region" description="Helical" evidence="9">
    <location>
        <begin position="350"/>
        <end position="367"/>
    </location>
</feature>
<dbReference type="Gene3D" id="1.20.1250.20">
    <property type="entry name" value="MFS general substrate transporter like domains"/>
    <property type="match status" value="1"/>
</dbReference>
<evidence type="ECO:0000256" key="7">
    <source>
        <dbReference type="ARBA" id="ARBA00026248"/>
    </source>
</evidence>
<dbReference type="EMBL" id="LAZP02000963">
    <property type="protein sequence ID" value="PFH55372.1"/>
    <property type="molecule type" value="Genomic_DNA"/>
</dbReference>
<dbReference type="STRING" id="268505.A0A2A9P3D8"/>
<feature type="domain" description="Major facilitator superfamily (MFS) profile" evidence="10">
    <location>
        <begin position="54"/>
        <end position="499"/>
    </location>
</feature>
<keyword evidence="7" id="KW-0462">Maltose metabolism</keyword>
<evidence type="ECO:0000256" key="3">
    <source>
        <dbReference type="ARBA" id="ARBA00022448"/>
    </source>
</evidence>
<dbReference type="Proteomes" id="UP000037136">
    <property type="component" value="Unassembled WGS sequence"/>
</dbReference>
<keyword evidence="4 9" id="KW-0812">Transmembrane</keyword>
<evidence type="ECO:0000256" key="2">
    <source>
        <dbReference type="ARBA" id="ARBA00010992"/>
    </source>
</evidence>
<feature type="transmembrane region" description="Helical" evidence="9">
    <location>
        <begin position="131"/>
        <end position="149"/>
    </location>
</feature>
<evidence type="ECO:0000256" key="8">
    <source>
        <dbReference type="RuleBase" id="RU003346"/>
    </source>
</evidence>
<keyword evidence="12" id="KW-1185">Reference proteome</keyword>
<dbReference type="InterPro" id="IPR005828">
    <property type="entry name" value="MFS_sugar_transport-like"/>
</dbReference>
<feature type="transmembrane region" description="Helical" evidence="9">
    <location>
        <begin position="228"/>
        <end position="249"/>
    </location>
</feature>
<dbReference type="InterPro" id="IPR005829">
    <property type="entry name" value="Sugar_transporter_CS"/>
</dbReference>
<dbReference type="OrthoDB" id="6612291at2759"/>
<feature type="transmembrane region" description="Helical" evidence="9">
    <location>
        <begin position="402"/>
        <end position="430"/>
    </location>
</feature>
<dbReference type="SUPFAM" id="SSF103473">
    <property type="entry name" value="MFS general substrate transporter"/>
    <property type="match status" value="1"/>
</dbReference>
<dbReference type="InterPro" id="IPR050360">
    <property type="entry name" value="MFS_Sugar_Transporters"/>
</dbReference>
<feature type="transmembrane region" description="Helical" evidence="9">
    <location>
        <begin position="472"/>
        <end position="493"/>
    </location>
</feature>
<comment type="subcellular location">
    <subcellularLocation>
        <location evidence="1">Membrane</location>
        <topology evidence="1">Multi-pass membrane protein</topology>
    </subcellularLocation>
</comment>
<dbReference type="FunFam" id="1.20.1250.20:FF:000149">
    <property type="entry name" value="MFS transporter, SP family, general alpha glucoside:H+ symporter"/>
    <property type="match status" value="1"/>
</dbReference>
<dbReference type="InterPro" id="IPR003663">
    <property type="entry name" value="Sugar/inositol_transpt"/>
</dbReference>
<sequence>MTDQVRKSVDEDDSVVGDAKVDLLTVCEAAEATEVERNMGLLKSLKVYKKACLWSIFLSICIVMEGYDTVILNSLYAYPPFLRKFGIQGSHGVYELPAAWQSGLSNGALCGQILGLFFNGIIAERIGYRKTLIGALMACVGFIAILFFAETLVQLLIGEILIGIPWGVFQTLTTTYAAEVCPTHLRAYLTTYVNLCWVFGQFIASGVLRAMVLRDDRWGYKIPFAIEWAWPIPLMIGIYLAPESPWWLVRHNRLDDAKKTVVRLTSRNSGVAFQPDQTVSMMVHTNEMEKEAVAGTSYKDLFRGANLRRTEIVCVTWMIQTLCGSTFMNYSTYFYQKAGLAVEQSFSMSLGQYGLGAVGTLTAWFLMSLAGRRTLYLSGQLIMCCLLLTIGCTSFAGRQNEAAQWAIGSMLLVYALVYNATVGPVCYSLVSELTSTRLRTKSVVLARNVYNISGIVTNIMTPRMLNSTAWNWGAKSGFFWASTCILCAIWTYFRLPEPKGRTYGELDVLFEKRVSARKFTSTPVERFDAEEDEGEKAAEGEKVLGAVMLERVDNNWTGTNSKQRERDLARRQTALERAAGSR</sequence>
<keyword evidence="5 9" id="KW-1133">Transmembrane helix</keyword>
<feature type="transmembrane region" description="Helical" evidence="9">
    <location>
        <begin position="442"/>
        <end position="460"/>
    </location>
</feature>
<feature type="transmembrane region" description="Helical" evidence="9">
    <location>
        <begin position="374"/>
        <end position="396"/>
    </location>
</feature>
<proteinExistence type="inferred from homology"/>
<feature type="transmembrane region" description="Helical" evidence="9">
    <location>
        <begin position="51"/>
        <end position="78"/>
    </location>
</feature>
<keyword evidence="3 8" id="KW-0813">Transport</keyword>
<evidence type="ECO:0000313" key="12">
    <source>
        <dbReference type="Proteomes" id="UP000037136"/>
    </source>
</evidence>
<dbReference type="PROSITE" id="PS50850">
    <property type="entry name" value="MFS"/>
    <property type="match status" value="1"/>
</dbReference>
<reference evidence="11 12" key="1">
    <citation type="journal article" date="2015" name="BMC Genomics">
        <title>Gene expression during zombie ant biting behavior reflects the complexity underlying fungal parasitic behavioral manipulation.</title>
        <authorList>
            <person name="de Bekker C."/>
            <person name="Ohm R.A."/>
            <person name="Loreto R.G."/>
            <person name="Sebastian A."/>
            <person name="Albert I."/>
            <person name="Merrow M."/>
            <person name="Brachmann A."/>
            <person name="Hughes D.P."/>
        </authorList>
    </citation>
    <scope>NUCLEOTIDE SEQUENCE [LARGE SCALE GENOMIC DNA]</scope>
    <source>
        <strain evidence="11 12">SC16a</strain>
    </source>
</reference>
<dbReference type="GO" id="GO:0016020">
    <property type="term" value="C:membrane"/>
    <property type="evidence" value="ECO:0007669"/>
    <property type="project" value="UniProtKB-SubCell"/>
</dbReference>
<dbReference type="InterPro" id="IPR020846">
    <property type="entry name" value="MFS_dom"/>
</dbReference>
<dbReference type="Pfam" id="PF00083">
    <property type="entry name" value="Sugar_tr"/>
    <property type="match status" value="1"/>
</dbReference>
<evidence type="ECO:0000256" key="6">
    <source>
        <dbReference type="ARBA" id="ARBA00023136"/>
    </source>
</evidence>
<dbReference type="NCBIfam" id="TIGR00879">
    <property type="entry name" value="SP"/>
    <property type="match status" value="1"/>
</dbReference>
<evidence type="ECO:0000256" key="1">
    <source>
        <dbReference type="ARBA" id="ARBA00004141"/>
    </source>
</evidence>
<dbReference type="InterPro" id="IPR036259">
    <property type="entry name" value="MFS_trans_sf"/>
</dbReference>
<feature type="transmembrane region" description="Helical" evidence="9">
    <location>
        <begin position="312"/>
        <end position="330"/>
    </location>
</feature>
<evidence type="ECO:0000259" key="10">
    <source>
        <dbReference type="PROSITE" id="PS50850"/>
    </source>
</evidence>
<evidence type="ECO:0000256" key="4">
    <source>
        <dbReference type="ARBA" id="ARBA00022692"/>
    </source>
</evidence>
<comment type="similarity">
    <text evidence="2 8">Belongs to the major facilitator superfamily. Sugar transporter (TC 2.A.1.1) family.</text>
</comment>
<reference evidence="11 12" key="2">
    <citation type="journal article" date="2017" name="Sci. Rep.">
        <title>Ant-infecting Ophiocordyceps genomes reveal a high diversity of potential behavioral manipulation genes and a possible major role for enterotoxins.</title>
        <authorList>
            <person name="de Bekker C."/>
            <person name="Ohm R.A."/>
            <person name="Evans H.C."/>
            <person name="Brachmann A."/>
            <person name="Hughes D.P."/>
        </authorList>
    </citation>
    <scope>NUCLEOTIDE SEQUENCE [LARGE SCALE GENOMIC DNA]</scope>
    <source>
        <strain evidence="11 12">SC16a</strain>
    </source>
</reference>
<dbReference type="GO" id="GO:0000023">
    <property type="term" value="P:maltose metabolic process"/>
    <property type="evidence" value="ECO:0007669"/>
    <property type="project" value="UniProtKB-KW"/>
</dbReference>
<evidence type="ECO:0000313" key="11">
    <source>
        <dbReference type="EMBL" id="PFH55372.1"/>
    </source>
</evidence>
<dbReference type="AlphaFoldDB" id="A0A2A9P3D8"/>
<comment type="caution">
    <text evidence="11">The sequence shown here is derived from an EMBL/GenBank/DDBJ whole genome shotgun (WGS) entry which is preliminary data.</text>
</comment>
<feature type="transmembrane region" description="Helical" evidence="9">
    <location>
        <begin position="189"/>
        <end position="208"/>
    </location>
</feature>
<protein>
    <recommendedName>
        <fullName evidence="10">Major facilitator superfamily (MFS) profile domain-containing protein</fullName>
    </recommendedName>
</protein>
<name>A0A2A9P3D8_OPHUN</name>
<feature type="transmembrane region" description="Helical" evidence="9">
    <location>
        <begin position="98"/>
        <end position="119"/>
    </location>
</feature>
<organism evidence="11 12">
    <name type="scientific">Ophiocordyceps unilateralis</name>
    <name type="common">Zombie-ant fungus</name>
    <name type="synonym">Torrubia unilateralis</name>
    <dbReference type="NCBI Taxonomy" id="268505"/>
    <lineage>
        <taxon>Eukaryota</taxon>
        <taxon>Fungi</taxon>
        <taxon>Dikarya</taxon>
        <taxon>Ascomycota</taxon>
        <taxon>Pezizomycotina</taxon>
        <taxon>Sordariomycetes</taxon>
        <taxon>Hypocreomycetidae</taxon>
        <taxon>Hypocreales</taxon>
        <taxon>Ophiocordycipitaceae</taxon>
        <taxon>Ophiocordyceps</taxon>
    </lineage>
</organism>
<evidence type="ECO:0000256" key="9">
    <source>
        <dbReference type="SAM" id="Phobius"/>
    </source>
</evidence>
<evidence type="ECO:0000256" key="5">
    <source>
        <dbReference type="ARBA" id="ARBA00022989"/>
    </source>
</evidence>
<dbReference type="PROSITE" id="PS00217">
    <property type="entry name" value="SUGAR_TRANSPORT_2"/>
    <property type="match status" value="1"/>
</dbReference>
<feature type="transmembrane region" description="Helical" evidence="9">
    <location>
        <begin position="155"/>
        <end position="177"/>
    </location>
</feature>